<name>A0A0G3I4L1_LIBAF</name>
<dbReference type="PATRIC" id="fig|1277257.4.peg.602"/>
<organism evidence="4 5">
    <name type="scientific">Candidatus Liberibacter africanus PTSAPSY</name>
    <dbReference type="NCBI Taxonomy" id="1277257"/>
    <lineage>
        <taxon>Bacteria</taxon>
        <taxon>Pseudomonadati</taxon>
        <taxon>Pseudomonadota</taxon>
        <taxon>Alphaproteobacteria</taxon>
        <taxon>Hyphomicrobiales</taxon>
        <taxon>Rhizobiaceae</taxon>
        <taxon>Liberibacter</taxon>
    </lineage>
</organism>
<dbReference type="GO" id="GO:0008270">
    <property type="term" value="F:zinc ion binding"/>
    <property type="evidence" value="ECO:0007669"/>
    <property type="project" value="UniProtKB-UniRule"/>
</dbReference>
<proteinExistence type="inferred from homology"/>
<protein>
    <recommendedName>
        <fullName evidence="3">DNA gyrase inhibitor YacG</fullName>
    </recommendedName>
</protein>
<dbReference type="Pfam" id="PF03884">
    <property type="entry name" value="YacG"/>
    <property type="match status" value="1"/>
</dbReference>
<evidence type="ECO:0000256" key="2">
    <source>
        <dbReference type="ARBA" id="ARBA00022833"/>
    </source>
</evidence>
<feature type="binding site" evidence="3">
    <location>
        <position position="32"/>
    </location>
    <ligand>
        <name>Zn(2+)</name>
        <dbReference type="ChEBI" id="CHEBI:29105"/>
    </ligand>
</feature>
<gene>
    <name evidence="3" type="primary">yacG</name>
    <name evidence="4" type="ORF">G293_02785</name>
</gene>
<comment type="similarity">
    <text evidence="3">Belongs to the DNA gyrase inhibitor YacG family.</text>
</comment>
<dbReference type="Gene3D" id="3.30.50.10">
    <property type="entry name" value="Erythroid Transcription Factor GATA-1, subunit A"/>
    <property type="match status" value="1"/>
</dbReference>
<feature type="binding site" evidence="3">
    <location>
        <position position="28"/>
    </location>
    <ligand>
        <name>Zn(2+)</name>
        <dbReference type="ChEBI" id="CHEBI:29105"/>
    </ligand>
</feature>
<comment type="cofactor">
    <cofactor evidence="3">
        <name>Zn(2+)</name>
        <dbReference type="ChEBI" id="CHEBI:29105"/>
    </cofactor>
    <text evidence="3">Binds 1 zinc ion.</text>
</comment>
<dbReference type="KEGG" id="lau:G293_02785"/>
<feature type="binding site" evidence="3">
    <location>
        <position position="16"/>
    </location>
    <ligand>
        <name>Zn(2+)</name>
        <dbReference type="ChEBI" id="CHEBI:29105"/>
    </ligand>
</feature>
<dbReference type="OrthoDB" id="9809663at2"/>
<sequence>MQTLDFGPLKSICPECKKKSMDDFYPFCSMKCRSIDLSRWLSDGYIIMGREEEESEENIKDIS</sequence>
<dbReference type="PANTHER" id="PTHR36150">
    <property type="entry name" value="DNA GYRASE INHIBITOR YACG"/>
    <property type="match status" value="1"/>
</dbReference>
<keyword evidence="5" id="KW-1185">Reference proteome</keyword>
<dbReference type="RefSeq" id="WP_047264208.1">
    <property type="nucleotide sequence ID" value="NZ_CP004021.1"/>
</dbReference>
<evidence type="ECO:0000313" key="4">
    <source>
        <dbReference type="EMBL" id="AKK20185.1"/>
    </source>
</evidence>
<dbReference type="STRING" id="1277257.G293_02785"/>
<dbReference type="SUPFAM" id="SSF57716">
    <property type="entry name" value="Glucocorticoid receptor-like (DNA-binding domain)"/>
    <property type="match status" value="1"/>
</dbReference>
<comment type="function">
    <text evidence="3">Inhibits all the catalytic activities of DNA gyrase by preventing its interaction with DNA. Acts by binding directly to the C-terminal domain of GyrB, which probably disrupts DNA binding by the gyrase.</text>
</comment>
<evidence type="ECO:0000256" key="3">
    <source>
        <dbReference type="HAMAP-Rule" id="MF_00649"/>
    </source>
</evidence>
<comment type="subunit">
    <text evidence="3">Interacts with GyrB.</text>
</comment>
<keyword evidence="1 3" id="KW-0479">Metal-binding</keyword>
<dbReference type="InterPro" id="IPR013088">
    <property type="entry name" value="Znf_NHR/GATA"/>
</dbReference>
<dbReference type="GO" id="GO:0008657">
    <property type="term" value="F:DNA topoisomerase type II (double strand cut, ATP-hydrolyzing) inhibitor activity"/>
    <property type="evidence" value="ECO:0007669"/>
    <property type="project" value="UniProtKB-UniRule"/>
</dbReference>
<dbReference type="InterPro" id="IPR005584">
    <property type="entry name" value="DNA_gyrase_inhibitor_YacG"/>
</dbReference>
<dbReference type="HAMAP" id="MF_00649">
    <property type="entry name" value="DNA_gyrase_inhibitor_YacG"/>
    <property type="match status" value="1"/>
</dbReference>
<dbReference type="GO" id="GO:0006355">
    <property type="term" value="P:regulation of DNA-templated transcription"/>
    <property type="evidence" value="ECO:0007669"/>
    <property type="project" value="InterPro"/>
</dbReference>
<dbReference type="AlphaFoldDB" id="A0A0G3I4L1"/>
<accession>A0A0G3I4L1</accession>
<reference evidence="4 5" key="1">
    <citation type="journal article" date="2015" name="Genome Announc.">
        <title>Complete Genome Sequence of 'Candidatus Liberibacter africanus,' a Bacterium Associated with Citrus Huanglongbing.</title>
        <authorList>
            <person name="Lin H."/>
            <person name="Pietersen G."/>
            <person name="Han C."/>
            <person name="Read D.A."/>
            <person name="Lou B."/>
            <person name="Gupta G."/>
            <person name="Civerolo E.L."/>
        </authorList>
    </citation>
    <scope>NUCLEOTIDE SEQUENCE [LARGE SCALE GENOMIC DNA]</scope>
    <source>
        <strain evidence="4 5">PTSAPSY</strain>
    </source>
</reference>
<evidence type="ECO:0000256" key="1">
    <source>
        <dbReference type="ARBA" id="ARBA00022723"/>
    </source>
</evidence>
<dbReference type="EMBL" id="CP004021">
    <property type="protein sequence ID" value="AKK20185.1"/>
    <property type="molecule type" value="Genomic_DNA"/>
</dbReference>
<dbReference type="PANTHER" id="PTHR36150:SF1">
    <property type="entry name" value="DNA GYRASE INHIBITOR YACG"/>
    <property type="match status" value="1"/>
</dbReference>
<keyword evidence="2 3" id="KW-0862">Zinc</keyword>
<feature type="binding site" evidence="3">
    <location>
        <position position="13"/>
    </location>
    <ligand>
        <name>Zn(2+)</name>
        <dbReference type="ChEBI" id="CHEBI:29105"/>
    </ligand>
</feature>
<evidence type="ECO:0000313" key="5">
    <source>
        <dbReference type="Proteomes" id="UP000035503"/>
    </source>
</evidence>
<dbReference type="Proteomes" id="UP000035503">
    <property type="component" value="Chromosome"/>
</dbReference>